<sequence>MRRKGFLLNSAVIVLLVPLLLLLATYEDVSHSIIIAQSERAQVERTYDVITFLNIEFQKALELSGKRAVVTAVDYVAVTGNFISPSYGANNTIRDFIKSGTSPTTTGYDTLRVMGKQTMRNWLSNVSKLLRDQGYIVSPSVDEIVDSMDITVALLDAFTVVIKARIPRVKITDASGTIVYEGPIPSNGDYVYSTVDIRDLEDPFFSAITGGRYHRSIRACKFAFPTLGIRPITFANASGSGGKDHYVGCFGGSCEKKFNYNETHIWQDNEFSITSFTIAGIPVKTDSIINEEGDLGVVVFENVSEESNWCEQSMENRVRMTLPSDTANSYVLLKLNPGTTPFANAYHSGNQASIRIYEDGTCNSVNYWIEEWNVNDIIIWLKVGDKTNFDVYYSTDPSYASEGNIGMFPYHKTDYSLSAGIKRTEQLFSDVPYSSFAIRFKMKADNGQDFDAGVGLTWTQPANVLSITVNYPRDVTDVQIPIYLNSTYAGMINHDSLNRAEIEVYSDRDLTQRVPFWIEYWNDNGALIWVRGNLPGTFYIKFNTGALTRGNGNDVFPFFDDFNESISQLKERWMVDPYNQGASISLNSNGIGTVTIDGGDSLFVMVNKNPLDITYDFAVRFRMKPNFQKKRDWDAGIGLWDGKWEYYDFDSTWDYYLIQQLFTDDIKYKSSPLAIHWAEWKTKKWNPTSISDFKLHDFWAEEDSDSDITTNRDYKFHTYEVTELLYSDETYFTDLTRGETNTYDSYYTTLDSLKYIYLVIDSEDEGRGATYDWIFVRKYIDLPQLQTSVSQLQETVNLQMIDDNPGHQDHGGDKLAILRNWNENLHNYQGGTWFLTDPQRYEVLVQRSGGNINIKFTDLTQLQQPYSEAVVEYSGQSLNIEAVIDNNLGNNAYFDWVFVVPYPYKVVTQPSFSQPEQQGSSSSGSASRVYDIDSFIDCLTGMTYFATENGWSFFERLEGSNTNHRKYEALANSTQDKLGISYEGKHYPIGLVSFMIPDNTYDPKLVSLLNSFGIGSDQIENNKISNADYYFMNYYLGKTVAQNTYGDKKGYPVLGISTDTEHTKIQLDGVFYIDPETAEQIFTTQGACDLLYGYNCP</sequence>
<reference evidence="2 3" key="1">
    <citation type="submission" date="2014-01" db="EMBL/GenBank/DDBJ databases">
        <title>Genome sequencing of Thermococcus guaymasensis.</title>
        <authorList>
            <person name="Zhang X."/>
            <person name="Alvare G."/>
            <person name="Fristensky B."/>
            <person name="Chen L."/>
            <person name="Suen T."/>
            <person name="Chen Q."/>
            <person name="Ma K."/>
        </authorList>
    </citation>
    <scope>NUCLEOTIDE SEQUENCE [LARGE SCALE GENOMIC DNA]</scope>
    <source>
        <strain evidence="2 3">DSM 11113</strain>
    </source>
</reference>
<evidence type="ECO:0000259" key="1">
    <source>
        <dbReference type="Pfam" id="PF10102"/>
    </source>
</evidence>
<organism evidence="2 3">
    <name type="scientific">Thermococcus guaymasensis DSM 11113</name>
    <dbReference type="NCBI Taxonomy" id="1432656"/>
    <lineage>
        <taxon>Archaea</taxon>
        <taxon>Methanobacteriati</taxon>
        <taxon>Methanobacteriota</taxon>
        <taxon>Thermococci</taxon>
        <taxon>Thermococcales</taxon>
        <taxon>Thermococcaceae</taxon>
        <taxon>Thermococcus</taxon>
    </lineage>
</organism>
<gene>
    <name evidence="2" type="ORF">X802_06540</name>
</gene>
<dbReference type="OrthoDB" id="101984at2157"/>
<keyword evidence="3" id="KW-1185">Reference proteome</keyword>
<accession>A0A0X1KKS8</accession>
<dbReference type="GeneID" id="27135313"/>
<dbReference type="RefSeq" id="WP_062371968.1">
    <property type="nucleotide sequence ID" value="NZ_CP007140.1"/>
</dbReference>
<dbReference type="Pfam" id="PF10102">
    <property type="entry name" value="DUF2341"/>
    <property type="match status" value="1"/>
</dbReference>
<dbReference type="PATRIC" id="fig|1432656.3.peg.1269"/>
<dbReference type="Proteomes" id="UP000062043">
    <property type="component" value="Chromosome"/>
</dbReference>
<dbReference type="AlphaFoldDB" id="A0A0X1KKS8"/>
<proteinExistence type="predicted"/>
<evidence type="ECO:0000313" key="2">
    <source>
        <dbReference type="EMBL" id="AJC71856.1"/>
    </source>
</evidence>
<name>A0A0X1KKS8_9EURY</name>
<evidence type="ECO:0000313" key="3">
    <source>
        <dbReference type="Proteomes" id="UP000062043"/>
    </source>
</evidence>
<dbReference type="KEGG" id="tgy:X802_06540"/>
<dbReference type="STRING" id="1432656.X802_06540"/>
<dbReference type="EMBL" id="CP007140">
    <property type="protein sequence ID" value="AJC71856.1"/>
    <property type="molecule type" value="Genomic_DNA"/>
</dbReference>
<dbReference type="InterPro" id="IPR018765">
    <property type="entry name" value="DUF2341"/>
</dbReference>
<protein>
    <recommendedName>
        <fullName evidence="1">DUF2341 domain-containing protein</fullName>
    </recommendedName>
</protein>
<feature type="domain" description="DUF2341" evidence="1">
    <location>
        <begin position="502"/>
        <end position="573"/>
    </location>
</feature>